<comment type="caution">
    <text evidence="10">The sequence shown here is derived from an EMBL/GenBank/DDBJ whole genome shotgun (WGS) entry which is preliminary data.</text>
</comment>
<dbReference type="PANTHER" id="PTHR22726">
    <property type="entry name" value="METALLOENDOPEPTIDASE OMA1"/>
    <property type="match status" value="1"/>
</dbReference>
<feature type="domain" description="Peptidase M48" evidence="9">
    <location>
        <begin position="60"/>
        <end position="243"/>
    </location>
</feature>
<evidence type="ECO:0000313" key="11">
    <source>
        <dbReference type="Proteomes" id="UP000315901"/>
    </source>
</evidence>
<sequence>MNKRIVTTLLASAILMSACSSSPTGRKQFVLLPDAQINEMGVTSFNEMKQEVPISSSDATKSNVQCVADRIIAVLPDKYRQQDWEVVVFDDQQVNAFALPGYKIGVYTGLLNVATNQSQLAAVVGHEVGHVLARHGNERVSTQLATSQVLALGYELAGEESATKTAIFQGLGIGAQVGVILPFSRAHETEADLIGLDLMAKAGFDPQQSVTLWQNMSAAGGSSTPEMLSTHPSNSTRIDDLSKGMPGPLAVYNKLVSEGRQANCY</sequence>
<evidence type="ECO:0000256" key="6">
    <source>
        <dbReference type="RuleBase" id="RU003983"/>
    </source>
</evidence>
<keyword evidence="1 6" id="KW-0645">Protease</keyword>
<dbReference type="AlphaFoldDB" id="A0A501WZA4"/>
<evidence type="ECO:0000313" key="10">
    <source>
        <dbReference type="EMBL" id="TPE52381.1"/>
    </source>
</evidence>
<comment type="similarity">
    <text evidence="6">Belongs to the peptidase M48 family.</text>
</comment>
<evidence type="ECO:0000256" key="5">
    <source>
        <dbReference type="ARBA" id="ARBA00023049"/>
    </source>
</evidence>
<keyword evidence="4 6" id="KW-0862">Zinc</keyword>
<feature type="compositionally biased region" description="Polar residues" evidence="7">
    <location>
        <begin position="221"/>
        <end position="236"/>
    </location>
</feature>
<accession>A0A501WZA4</accession>
<dbReference type="RefSeq" id="WP_140588282.1">
    <property type="nucleotide sequence ID" value="NZ_VFRR01000012.1"/>
</dbReference>
<evidence type="ECO:0000259" key="9">
    <source>
        <dbReference type="Pfam" id="PF01435"/>
    </source>
</evidence>
<feature type="chain" id="PRO_5021244400" evidence="8">
    <location>
        <begin position="23"/>
        <end position="265"/>
    </location>
</feature>
<dbReference type="Gene3D" id="3.30.2010.10">
    <property type="entry name" value="Metalloproteases ('zincins'), catalytic domain"/>
    <property type="match status" value="1"/>
</dbReference>
<evidence type="ECO:0000256" key="2">
    <source>
        <dbReference type="ARBA" id="ARBA00022723"/>
    </source>
</evidence>
<feature type="signal peptide" evidence="8">
    <location>
        <begin position="1"/>
        <end position="22"/>
    </location>
</feature>
<dbReference type="PANTHER" id="PTHR22726:SF24">
    <property type="entry name" value="M48 FAMILY METALLOPEPTIDASE"/>
    <property type="match status" value="1"/>
</dbReference>
<dbReference type="CDD" id="cd07331">
    <property type="entry name" value="M48C_Oma1_like"/>
    <property type="match status" value="1"/>
</dbReference>
<keyword evidence="11" id="KW-1185">Reference proteome</keyword>
<evidence type="ECO:0000256" key="3">
    <source>
        <dbReference type="ARBA" id="ARBA00022801"/>
    </source>
</evidence>
<dbReference type="GO" id="GO:0051603">
    <property type="term" value="P:proteolysis involved in protein catabolic process"/>
    <property type="evidence" value="ECO:0007669"/>
    <property type="project" value="TreeGrafter"/>
</dbReference>
<reference evidence="10 11" key="1">
    <citation type="submission" date="2019-06" db="EMBL/GenBank/DDBJ databases">
        <title>A novel bacterium of genus Marinomonas, isolated from coastal sand.</title>
        <authorList>
            <person name="Huang H."/>
            <person name="Mo K."/>
            <person name="Hu Y."/>
        </authorList>
    </citation>
    <scope>NUCLEOTIDE SEQUENCE [LARGE SCALE GENOMIC DNA]</scope>
    <source>
        <strain evidence="10 11">HB171799</strain>
    </source>
</reference>
<keyword evidence="8" id="KW-0732">Signal</keyword>
<keyword evidence="2" id="KW-0479">Metal-binding</keyword>
<evidence type="ECO:0000256" key="7">
    <source>
        <dbReference type="SAM" id="MobiDB-lite"/>
    </source>
</evidence>
<comment type="cofactor">
    <cofactor evidence="6">
        <name>Zn(2+)</name>
        <dbReference type="ChEBI" id="CHEBI:29105"/>
    </cofactor>
    <text evidence="6">Binds 1 zinc ion per subunit.</text>
</comment>
<keyword evidence="5 6" id="KW-0482">Metalloprotease</keyword>
<dbReference type="EMBL" id="VFRR01000012">
    <property type="protein sequence ID" value="TPE52381.1"/>
    <property type="molecule type" value="Genomic_DNA"/>
</dbReference>
<evidence type="ECO:0000256" key="1">
    <source>
        <dbReference type="ARBA" id="ARBA00022670"/>
    </source>
</evidence>
<gene>
    <name evidence="10" type="ORF">FJM67_08045</name>
</gene>
<evidence type="ECO:0000256" key="4">
    <source>
        <dbReference type="ARBA" id="ARBA00022833"/>
    </source>
</evidence>
<dbReference type="InterPro" id="IPR051156">
    <property type="entry name" value="Mito/Outer_Membr_Metalloprot"/>
</dbReference>
<feature type="region of interest" description="Disordered" evidence="7">
    <location>
        <begin position="221"/>
        <end position="242"/>
    </location>
</feature>
<dbReference type="GO" id="GO:0046872">
    <property type="term" value="F:metal ion binding"/>
    <property type="evidence" value="ECO:0007669"/>
    <property type="project" value="UniProtKB-KW"/>
</dbReference>
<evidence type="ECO:0000256" key="8">
    <source>
        <dbReference type="SAM" id="SignalP"/>
    </source>
</evidence>
<keyword evidence="3 6" id="KW-0378">Hydrolase</keyword>
<organism evidence="10 11">
    <name type="scientific">Maribrevibacterium harenarium</name>
    <dbReference type="NCBI Taxonomy" id="2589817"/>
    <lineage>
        <taxon>Bacteria</taxon>
        <taxon>Pseudomonadati</taxon>
        <taxon>Pseudomonadota</taxon>
        <taxon>Gammaproteobacteria</taxon>
        <taxon>Oceanospirillales</taxon>
        <taxon>Oceanospirillaceae</taxon>
        <taxon>Maribrevibacterium</taxon>
    </lineage>
</organism>
<dbReference type="InterPro" id="IPR001915">
    <property type="entry name" value="Peptidase_M48"/>
</dbReference>
<name>A0A501WZA4_9GAMM</name>
<dbReference type="Proteomes" id="UP000315901">
    <property type="component" value="Unassembled WGS sequence"/>
</dbReference>
<dbReference type="PROSITE" id="PS51257">
    <property type="entry name" value="PROKAR_LIPOPROTEIN"/>
    <property type="match status" value="1"/>
</dbReference>
<dbReference type="OrthoDB" id="9810445at2"/>
<proteinExistence type="inferred from homology"/>
<protein>
    <submittedName>
        <fullName evidence="10">M48 family metallopeptidase</fullName>
    </submittedName>
</protein>
<dbReference type="GO" id="GO:0004222">
    <property type="term" value="F:metalloendopeptidase activity"/>
    <property type="evidence" value="ECO:0007669"/>
    <property type="project" value="InterPro"/>
</dbReference>
<dbReference type="GO" id="GO:0016020">
    <property type="term" value="C:membrane"/>
    <property type="evidence" value="ECO:0007669"/>
    <property type="project" value="TreeGrafter"/>
</dbReference>
<dbReference type="Pfam" id="PF01435">
    <property type="entry name" value="Peptidase_M48"/>
    <property type="match status" value="1"/>
</dbReference>